<reference evidence="1 2" key="1">
    <citation type="submission" date="2019-07" db="EMBL/GenBank/DDBJ databases">
        <title>WGS assembly of Gossypium tomentosum.</title>
        <authorList>
            <person name="Chen Z.J."/>
            <person name="Sreedasyam A."/>
            <person name="Ando A."/>
            <person name="Song Q."/>
            <person name="De L."/>
            <person name="Hulse-Kemp A."/>
            <person name="Ding M."/>
            <person name="Ye W."/>
            <person name="Kirkbride R."/>
            <person name="Jenkins J."/>
            <person name="Plott C."/>
            <person name="Lovell J."/>
            <person name="Lin Y.-M."/>
            <person name="Vaughn R."/>
            <person name="Liu B."/>
            <person name="Li W."/>
            <person name="Simpson S."/>
            <person name="Scheffler B."/>
            <person name="Saski C."/>
            <person name="Grover C."/>
            <person name="Hu G."/>
            <person name="Conover J."/>
            <person name="Carlson J."/>
            <person name="Shu S."/>
            <person name="Boston L."/>
            <person name="Williams M."/>
            <person name="Peterson D."/>
            <person name="Mcgee K."/>
            <person name="Jones D."/>
            <person name="Wendel J."/>
            <person name="Stelly D."/>
            <person name="Grimwood J."/>
            <person name="Schmutz J."/>
        </authorList>
    </citation>
    <scope>NUCLEOTIDE SEQUENCE [LARGE SCALE GENOMIC DNA]</scope>
    <source>
        <strain evidence="1">7179.01</strain>
    </source>
</reference>
<accession>A0A5D2NEX5</accession>
<keyword evidence="2" id="KW-1185">Reference proteome</keyword>
<dbReference type="EMBL" id="CM017620">
    <property type="protein sequence ID" value="TYI02637.1"/>
    <property type="molecule type" value="Genomic_DNA"/>
</dbReference>
<evidence type="ECO:0000313" key="2">
    <source>
        <dbReference type="Proteomes" id="UP000322667"/>
    </source>
</evidence>
<name>A0A5D2NEX5_GOSTO</name>
<dbReference type="Proteomes" id="UP000322667">
    <property type="component" value="Chromosome A11"/>
</dbReference>
<proteinExistence type="predicted"/>
<sequence>MVWSCEGLGDGHTTVSVSFNCNNFDKSIWRSGRSETCSHYHWTIAV</sequence>
<evidence type="ECO:0000313" key="1">
    <source>
        <dbReference type="EMBL" id="TYI02637.1"/>
    </source>
</evidence>
<protein>
    <submittedName>
        <fullName evidence="1">Uncharacterized protein</fullName>
    </submittedName>
</protein>
<organism evidence="1 2">
    <name type="scientific">Gossypium tomentosum</name>
    <name type="common">Hawaiian cotton</name>
    <name type="synonym">Gossypium sandvicense</name>
    <dbReference type="NCBI Taxonomy" id="34277"/>
    <lineage>
        <taxon>Eukaryota</taxon>
        <taxon>Viridiplantae</taxon>
        <taxon>Streptophyta</taxon>
        <taxon>Embryophyta</taxon>
        <taxon>Tracheophyta</taxon>
        <taxon>Spermatophyta</taxon>
        <taxon>Magnoliopsida</taxon>
        <taxon>eudicotyledons</taxon>
        <taxon>Gunneridae</taxon>
        <taxon>Pentapetalae</taxon>
        <taxon>rosids</taxon>
        <taxon>malvids</taxon>
        <taxon>Malvales</taxon>
        <taxon>Malvaceae</taxon>
        <taxon>Malvoideae</taxon>
        <taxon>Gossypium</taxon>
    </lineage>
</organism>
<dbReference type="AlphaFoldDB" id="A0A5D2NEX5"/>
<gene>
    <name evidence="1" type="ORF">ES332_A11G281600v1</name>
</gene>